<accession>A0A1F7S0A4</accession>
<protein>
    <submittedName>
        <fullName evidence="1">Uncharacterized protein</fullName>
    </submittedName>
</protein>
<gene>
    <name evidence="1" type="ORF">A2161_20935</name>
</gene>
<name>A0A1F7S0A4_9BACT</name>
<organism evidence="1 2">
    <name type="scientific">Candidatus Schekmanbacteria bacterium RBG_13_48_7</name>
    <dbReference type="NCBI Taxonomy" id="1817878"/>
    <lineage>
        <taxon>Bacteria</taxon>
        <taxon>Candidatus Schekmaniibacteriota</taxon>
    </lineage>
</organism>
<comment type="caution">
    <text evidence="1">The sequence shown here is derived from an EMBL/GenBank/DDBJ whole genome shotgun (WGS) entry which is preliminary data.</text>
</comment>
<sequence length="140" mass="16398">MCSCYKNNLIRIKHFSNILLFGLLFLPNCYSHSSRYIKEGCIVESQKSSSSLPSEVAPRIIKHIIRFWDSERKLNRLEEQRTAVAISEGLMKNGYAKWLFSTRWIEVYISKDDPDKLISKILGTDLEPQEQIKINLIEYR</sequence>
<dbReference type="Proteomes" id="UP000179266">
    <property type="component" value="Unassembled WGS sequence"/>
</dbReference>
<evidence type="ECO:0000313" key="1">
    <source>
        <dbReference type="EMBL" id="OGL47110.1"/>
    </source>
</evidence>
<dbReference type="AlphaFoldDB" id="A0A1F7S0A4"/>
<reference evidence="1 2" key="1">
    <citation type="journal article" date="2016" name="Nat. Commun.">
        <title>Thousands of microbial genomes shed light on interconnected biogeochemical processes in an aquifer system.</title>
        <authorList>
            <person name="Anantharaman K."/>
            <person name="Brown C.T."/>
            <person name="Hug L.A."/>
            <person name="Sharon I."/>
            <person name="Castelle C.J."/>
            <person name="Probst A.J."/>
            <person name="Thomas B.C."/>
            <person name="Singh A."/>
            <person name="Wilkins M.J."/>
            <person name="Karaoz U."/>
            <person name="Brodie E.L."/>
            <person name="Williams K.H."/>
            <person name="Hubbard S.S."/>
            <person name="Banfield J.F."/>
        </authorList>
    </citation>
    <scope>NUCLEOTIDE SEQUENCE [LARGE SCALE GENOMIC DNA]</scope>
</reference>
<evidence type="ECO:0000313" key="2">
    <source>
        <dbReference type="Proteomes" id="UP000179266"/>
    </source>
</evidence>
<proteinExistence type="predicted"/>
<dbReference type="EMBL" id="MGDD01000097">
    <property type="protein sequence ID" value="OGL47110.1"/>
    <property type="molecule type" value="Genomic_DNA"/>
</dbReference>